<comment type="caution">
    <text evidence="2">The sequence shown here is derived from an EMBL/GenBank/DDBJ whole genome shotgun (WGS) entry which is preliminary data.</text>
</comment>
<proteinExistence type="predicted"/>
<feature type="compositionally biased region" description="Polar residues" evidence="1">
    <location>
        <begin position="83"/>
        <end position="93"/>
    </location>
</feature>
<sequence>MSTPSHTPALPPYTLTTTITPFRTLLNTTITIPTLYTASTFPASHFLSLPLIPSPLEASTDLPNTSRIPRGQGHSPPPPTEASRLTSDLSRTS</sequence>
<evidence type="ECO:0000313" key="3">
    <source>
        <dbReference type="Proteomes" id="UP000324222"/>
    </source>
</evidence>
<dbReference type="EMBL" id="VSRR010122121">
    <property type="protein sequence ID" value="MPD00258.1"/>
    <property type="molecule type" value="Genomic_DNA"/>
</dbReference>
<dbReference type="Proteomes" id="UP000324222">
    <property type="component" value="Unassembled WGS sequence"/>
</dbReference>
<accession>A0A5B7K4R6</accession>
<name>A0A5B7K4R6_PORTR</name>
<feature type="region of interest" description="Disordered" evidence="1">
    <location>
        <begin position="54"/>
        <end position="93"/>
    </location>
</feature>
<keyword evidence="3" id="KW-1185">Reference proteome</keyword>
<reference evidence="2 3" key="1">
    <citation type="submission" date="2019-05" db="EMBL/GenBank/DDBJ databases">
        <title>Another draft genome of Portunus trituberculatus and its Hox gene families provides insights of decapod evolution.</title>
        <authorList>
            <person name="Jeong J.-H."/>
            <person name="Song I."/>
            <person name="Kim S."/>
            <person name="Choi T."/>
            <person name="Kim D."/>
            <person name="Ryu S."/>
            <person name="Kim W."/>
        </authorList>
    </citation>
    <scope>NUCLEOTIDE SEQUENCE [LARGE SCALE GENOMIC DNA]</scope>
    <source>
        <tissue evidence="2">Muscle</tissue>
    </source>
</reference>
<gene>
    <name evidence="2" type="ORF">E2C01_095718</name>
</gene>
<evidence type="ECO:0000313" key="2">
    <source>
        <dbReference type="EMBL" id="MPD00258.1"/>
    </source>
</evidence>
<dbReference type="AlphaFoldDB" id="A0A5B7K4R6"/>
<organism evidence="2 3">
    <name type="scientific">Portunus trituberculatus</name>
    <name type="common">Swimming crab</name>
    <name type="synonym">Neptunus trituberculatus</name>
    <dbReference type="NCBI Taxonomy" id="210409"/>
    <lineage>
        <taxon>Eukaryota</taxon>
        <taxon>Metazoa</taxon>
        <taxon>Ecdysozoa</taxon>
        <taxon>Arthropoda</taxon>
        <taxon>Crustacea</taxon>
        <taxon>Multicrustacea</taxon>
        <taxon>Malacostraca</taxon>
        <taxon>Eumalacostraca</taxon>
        <taxon>Eucarida</taxon>
        <taxon>Decapoda</taxon>
        <taxon>Pleocyemata</taxon>
        <taxon>Brachyura</taxon>
        <taxon>Eubrachyura</taxon>
        <taxon>Portunoidea</taxon>
        <taxon>Portunidae</taxon>
        <taxon>Portuninae</taxon>
        <taxon>Portunus</taxon>
    </lineage>
</organism>
<evidence type="ECO:0000256" key="1">
    <source>
        <dbReference type="SAM" id="MobiDB-lite"/>
    </source>
</evidence>
<protein>
    <submittedName>
        <fullName evidence="2">Uncharacterized protein</fullName>
    </submittedName>
</protein>